<accession>A0A426U8A1</accession>
<feature type="transmembrane region" description="Helical" evidence="2">
    <location>
        <begin position="73"/>
        <end position="96"/>
    </location>
</feature>
<name>A0A426U8A1_9CHLR</name>
<evidence type="ECO:0000313" key="3">
    <source>
        <dbReference type="EMBL" id="RRR76491.1"/>
    </source>
</evidence>
<organism evidence="3 4">
    <name type="scientific">Candidatus Viridilinea halotolerans</name>
    <dbReference type="NCBI Taxonomy" id="2491704"/>
    <lineage>
        <taxon>Bacteria</taxon>
        <taxon>Bacillati</taxon>
        <taxon>Chloroflexota</taxon>
        <taxon>Chloroflexia</taxon>
        <taxon>Chloroflexales</taxon>
        <taxon>Chloroflexineae</taxon>
        <taxon>Oscillochloridaceae</taxon>
        <taxon>Candidatus Viridilinea</taxon>
    </lineage>
</organism>
<feature type="region of interest" description="Disordered" evidence="1">
    <location>
        <begin position="234"/>
        <end position="289"/>
    </location>
</feature>
<keyword evidence="2" id="KW-0472">Membrane</keyword>
<protein>
    <recommendedName>
        <fullName evidence="5">Glycosyltransferase RgtA/B/C/D-like domain-containing protein</fullName>
    </recommendedName>
</protein>
<feature type="transmembrane region" description="Helical" evidence="2">
    <location>
        <begin position="108"/>
        <end position="132"/>
    </location>
</feature>
<feature type="transmembrane region" description="Helical" evidence="2">
    <location>
        <begin position="12"/>
        <end position="31"/>
    </location>
</feature>
<dbReference type="AlphaFoldDB" id="A0A426U8A1"/>
<keyword evidence="2" id="KW-0812">Transmembrane</keyword>
<evidence type="ECO:0000313" key="4">
    <source>
        <dbReference type="Proteomes" id="UP000280307"/>
    </source>
</evidence>
<feature type="transmembrane region" description="Helical" evidence="2">
    <location>
        <begin position="204"/>
        <end position="225"/>
    </location>
</feature>
<gene>
    <name evidence="3" type="ORF">EI684_02935</name>
</gene>
<evidence type="ECO:0008006" key="5">
    <source>
        <dbReference type="Google" id="ProtNLM"/>
    </source>
</evidence>
<evidence type="ECO:0000256" key="2">
    <source>
        <dbReference type="SAM" id="Phobius"/>
    </source>
</evidence>
<feature type="transmembrane region" description="Helical" evidence="2">
    <location>
        <begin position="163"/>
        <end position="184"/>
    </location>
</feature>
<dbReference type="Proteomes" id="UP000280307">
    <property type="component" value="Unassembled WGS sequence"/>
</dbReference>
<dbReference type="EMBL" id="RSAS01000116">
    <property type="protein sequence ID" value="RRR76491.1"/>
    <property type="molecule type" value="Genomic_DNA"/>
</dbReference>
<keyword evidence="2" id="KW-1133">Transmembrane helix</keyword>
<reference evidence="3 4" key="1">
    <citation type="submission" date="2018-12" db="EMBL/GenBank/DDBJ databases">
        <title>Genome Sequence of Candidatus Viridilinea halotolerans isolated from saline sulfide-rich spring.</title>
        <authorList>
            <person name="Grouzdev D.S."/>
            <person name="Burganskaya E.I."/>
            <person name="Krutkina M.S."/>
            <person name="Sukhacheva M.V."/>
            <person name="Gorlenko V.M."/>
        </authorList>
    </citation>
    <scope>NUCLEOTIDE SEQUENCE [LARGE SCALE GENOMIC DNA]</scope>
    <source>
        <strain evidence="3">Chok-6</strain>
    </source>
</reference>
<comment type="caution">
    <text evidence="3">The sequence shown here is derived from an EMBL/GenBank/DDBJ whole genome shotgun (WGS) entry which is preliminary data.</text>
</comment>
<evidence type="ECO:0000256" key="1">
    <source>
        <dbReference type="SAM" id="MobiDB-lite"/>
    </source>
</evidence>
<feature type="non-terminal residue" evidence="3">
    <location>
        <position position="289"/>
    </location>
</feature>
<sequence>MPRKPRTLSMPWAIFWLLSGFYLLTLSGHTYSPDEETMLAVTRSLLARGEVAVVAEEVGSVAALRPGRDGGRYAPYGLLPSLLALPLHGLGAMLGGSEAAARDYASRFAVTALNGPLTAATAALLAAWALRLGATHEWALLLGLSYGLATFAWPYARTFFSEPLAALLILVAAERTHAAVTSLHPRRDLLLVGGAVGLLLTTRLAAGVVLPVLGVAALVASWCVAQRQQSSGCGPLAEPAKANGPLAEPAKANGPLAEPVEANGPLAEPAKANGPLAEPAKANGPLAEP</sequence>
<proteinExistence type="predicted"/>
<feature type="transmembrane region" description="Helical" evidence="2">
    <location>
        <begin position="138"/>
        <end position="156"/>
    </location>
</feature>